<keyword evidence="2" id="KW-1185">Reference proteome</keyword>
<dbReference type="STRING" id="203275.BFO_1062"/>
<dbReference type="RefSeq" id="WP_014224477.1">
    <property type="nucleotide sequence ID" value="NC_016610.1"/>
</dbReference>
<accession>G8UHP5</accession>
<name>G8UHP5_TANFA</name>
<dbReference type="eggNOG" id="ENOG502Z8JC">
    <property type="taxonomic scope" value="Bacteria"/>
</dbReference>
<dbReference type="AlphaFoldDB" id="G8UHP5"/>
<protein>
    <submittedName>
        <fullName evidence="1">Uncharacterized protein</fullName>
    </submittedName>
</protein>
<reference evidence="2" key="1">
    <citation type="submission" date="2011-12" db="EMBL/GenBank/DDBJ databases">
        <title>Complete sequence of Tannerella forsythia ATCC 43037.</title>
        <authorList>
            <person name="Dewhirst F."/>
            <person name="Tanner A."/>
            <person name="Izard J."/>
            <person name="Brinkac L."/>
            <person name="Durkin A.S."/>
            <person name="Hostetler J."/>
            <person name="Shetty J."/>
            <person name="Torralba M."/>
            <person name="Gill S."/>
            <person name="Nelson K."/>
        </authorList>
    </citation>
    <scope>NUCLEOTIDE SEQUENCE [LARGE SCALE GENOMIC DNA]</scope>
    <source>
        <strain evidence="2">ATCC 43037 / JCM 10827 / CCUG 33226 / KCTC 5666 / FDC 338</strain>
    </source>
</reference>
<gene>
    <name evidence="1" type="ordered locus">BFO_1062</name>
</gene>
<evidence type="ECO:0000313" key="2">
    <source>
        <dbReference type="Proteomes" id="UP000005436"/>
    </source>
</evidence>
<sequence>MNVSQKNPIVYVVHHVDTEGPLYESVSETFKRIEEIIGISIPLSPTKNNLIKLQKGEVDFLRPDEIEKMKVIISPHLLEYKSSWKEIDEMLFRILTSNFRNKYKDSFGNGWIYNWHILDHAGFETNPRHRDMGYLNIYDHYMEIFSQLEDCQVDAVEWHFHPIHYKKQANISATSYDNNSEVLYQILCRRLIERNYFPLVNRAGFHTERPDSNWFLEQWIPFDASNQSIENDDYYSSARFGDWAGAPHDWSIYHPDIYDWRKIGRCNRYIARVLNLKTRFRNITIDEIRKAFSKARRGQCDVYLGVTDHDFREISVEIDEFYKMLLEVSKEYGDVDFSFARSIDAFRNVIGITGQEEKIDLDFKIEENLLQLDIISGEPFGPQPFLAIKTKSGKYLHDNLDFGKFKQQYYYTFDVYTVPLDEIASVKIACNDKYGNQCIKTII</sequence>
<organism evidence="1 2">
    <name type="scientific">Tannerella forsythia (strain ATCC 43037 / JCM 10827 / CCUG 21028 A / KCTC 5666 / FDC 338)</name>
    <name type="common">Bacteroides forsythus</name>
    <dbReference type="NCBI Taxonomy" id="203275"/>
    <lineage>
        <taxon>Bacteria</taxon>
        <taxon>Pseudomonadati</taxon>
        <taxon>Bacteroidota</taxon>
        <taxon>Bacteroidia</taxon>
        <taxon>Bacteroidales</taxon>
        <taxon>Tannerellaceae</taxon>
        <taxon>Tannerella</taxon>
    </lineage>
</organism>
<dbReference type="HOGENOM" id="CLU_613694_0_0_10"/>
<dbReference type="PATRIC" id="fig|203275.8.peg.952"/>
<dbReference type="KEGG" id="tfo:BFO_1062"/>
<dbReference type="EMBL" id="CP003191">
    <property type="protein sequence ID" value="AEW20319.1"/>
    <property type="molecule type" value="Genomic_DNA"/>
</dbReference>
<dbReference type="GeneID" id="34758318"/>
<proteinExistence type="predicted"/>
<evidence type="ECO:0000313" key="1">
    <source>
        <dbReference type="EMBL" id="AEW20319.1"/>
    </source>
</evidence>
<dbReference type="Proteomes" id="UP000005436">
    <property type="component" value="Chromosome"/>
</dbReference>